<gene>
    <name evidence="1" type="ORF">M437DRAFT_85036</name>
</gene>
<sequence length="307" mass="33903">MECLCLAQSILSAAAWFQKYLIDSLDASQIEVASTRTTFPSPILETDIQQLNHYKMCIGSIVTIECKSCGSTFDKSSYLGCATYEHAREGWEDRTDSIISRSTYNISSCNECSDFDNSVDSDSASLESVSSLAEFDYEVDPSTSYYSLGKSSALTATWSERDASSLENFSDTMSILIDRVVALTSTAATVKLKLNIGMIYSECDAYLKWTETERERAITTETALSEILNTTGVTDEINAAVVEDMTADMIQLFDNLTVFHPHYDAEYNAGRFNGYLAVLTDKLDKLEAEQFGADAAAARNFLELAEN</sequence>
<evidence type="ECO:0000313" key="2">
    <source>
        <dbReference type="Proteomes" id="UP000030672"/>
    </source>
</evidence>
<reference evidence="1 2" key="1">
    <citation type="journal article" date="2014" name="BMC Genomics">
        <title>Genome sequencing of four Aureobasidium pullulans varieties: biotechnological potential, stress tolerance, and description of new species.</title>
        <authorList>
            <person name="Gostin Ar C."/>
            <person name="Ohm R.A."/>
            <person name="Kogej T."/>
            <person name="Sonjak S."/>
            <person name="Turk M."/>
            <person name="Zajc J."/>
            <person name="Zalar P."/>
            <person name="Grube M."/>
            <person name="Sun H."/>
            <person name="Han J."/>
            <person name="Sharma A."/>
            <person name="Chiniquy J."/>
            <person name="Ngan C.Y."/>
            <person name="Lipzen A."/>
            <person name="Barry K."/>
            <person name="Grigoriev I.V."/>
            <person name="Gunde-Cimerman N."/>
        </authorList>
    </citation>
    <scope>NUCLEOTIDE SEQUENCE [LARGE SCALE GENOMIC DNA]</scope>
    <source>
        <strain evidence="1 2">CBS 110374</strain>
    </source>
</reference>
<dbReference type="GeneID" id="63921589"/>
<accession>A0A074VWQ6</accession>
<dbReference type="AlphaFoldDB" id="A0A074VWQ6"/>
<dbReference type="RefSeq" id="XP_040879150.1">
    <property type="nucleotide sequence ID" value="XM_041028216.1"/>
</dbReference>
<protein>
    <submittedName>
        <fullName evidence="1">Uncharacterized protein</fullName>
    </submittedName>
</protein>
<dbReference type="EMBL" id="KL584835">
    <property type="protein sequence ID" value="KEQ62127.1"/>
    <property type="molecule type" value="Genomic_DNA"/>
</dbReference>
<proteinExistence type="predicted"/>
<evidence type="ECO:0000313" key="1">
    <source>
        <dbReference type="EMBL" id="KEQ62127.1"/>
    </source>
</evidence>
<name>A0A074VWQ6_AURM1</name>
<dbReference type="Proteomes" id="UP000030672">
    <property type="component" value="Unassembled WGS sequence"/>
</dbReference>
<organism evidence="1 2">
    <name type="scientific">Aureobasidium melanogenum (strain CBS 110374)</name>
    <name type="common">Aureobasidium pullulans var. melanogenum</name>
    <dbReference type="NCBI Taxonomy" id="1043003"/>
    <lineage>
        <taxon>Eukaryota</taxon>
        <taxon>Fungi</taxon>
        <taxon>Dikarya</taxon>
        <taxon>Ascomycota</taxon>
        <taxon>Pezizomycotina</taxon>
        <taxon>Dothideomycetes</taxon>
        <taxon>Dothideomycetidae</taxon>
        <taxon>Dothideales</taxon>
        <taxon>Saccotheciaceae</taxon>
        <taxon>Aureobasidium</taxon>
    </lineage>
</organism>
<keyword evidence="2" id="KW-1185">Reference proteome</keyword>
<dbReference type="HOGENOM" id="CLU_078825_0_0_1"/>